<dbReference type="InterPro" id="IPR050693">
    <property type="entry name" value="Hsp70_NEF-Inhibitors"/>
</dbReference>
<organism evidence="11 12">
    <name type="scientific">Brassicogethes aeneus</name>
    <name type="common">Rape pollen beetle</name>
    <name type="synonym">Meligethes aeneus</name>
    <dbReference type="NCBI Taxonomy" id="1431903"/>
    <lineage>
        <taxon>Eukaryota</taxon>
        <taxon>Metazoa</taxon>
        <taxon>Ecdysozoa</taxon>
        <taxon>Arthropoda</taxon>
        <taxon>Hexapoda</taxon>
        <taxon>Insecta</taxon>
        <taxon>Pterygota</taxon>
        <taxon>Neoptera</taxon>
        <taxon>Endopterygota</taxon>
        <taxon>Coleoptera</taxon>
        <taxon>Polyphaga</taxon>
        <taxon>Cucujiformia</taxon>
        <taxon>Nitidulidae</taxon>
        <taxon>Meligethinae</taxon>
        <taxon>Brassicogethes</taxon>
    </lineage>
</organism>
<dbReference type="InterPro" id="IPR011989">
    <property type="entry name" value="ARM-like"/>
</dbReference>
<evidence type="ECO:0000256" key="10">
    <source>
        <dbReference type="SAM" id="SignalP"/>
    </source>
</evidence>
<evidence type="ECO:0000256" key="3">
    <source>
        <dbReference type="ARBA" id="ARBA00015352"/>
    </source>
</evidence>
<comment type="subcellular location">
    <subcellularLocation>
        <location evidence="1">Endoplasmic reticulum lumen</location>
    </subcellularLocation>
</comment>
<dbReference type="Gene3D" id="1.25.10.10">
    <property type="entry name" value="Leucine-rich Repeat Variant"/>
    <property type="match status" value="1"/>
</dbReference>
<feature type="signal peptide" evidence="10">
    <location>
        <begin position="1"/>
        <end position="21"/>
    </location>
</feature>
<keyword evidence="9" id="KW-0325">Glycoprotein</keyword>
<dbReference type="PANTHER" id="PTHR19316:SF35">
    <property type="entry name" value="NUCLEOTIDE EXCHANGE FACTOR SIL1"/>
    <property type="match status" value="1"/>
</dbReference>
<keyword evidence="7" id="KW-0653">Protein transport</keyword>
<evidence type="ECO:0000256" key="4">
    <source>
        <dbReference type="ARBA" id="ARBA00022448"/>
    </source>
</evidence>
<accession>A0A9P0FFU4</accession>
<evidence type="ECO:0000256" key="1">
    <source>
        <dbReference type="ARBA" id="ARBA00004319"/>
    </source>
</evidence>
<keyword evidence="12" id="KW-1185">Reference proteome</keyword>
<evidence type="ECO:0000313" key="11">
    <source>
        <dbReference type="EMBL" id="CAH0554587.1"/>
    </source>
</evidence>
<evidence type="ECO:0000256" key="8">
    <source>
        <dbReference type="ARBA" id="ARBA00023010"/>
    </source>
</evidence>
<comment type="similarity">
    <text evidence="2">Belongs to the SIL1 family.</text>
</comment>
<dbReference type="EMBL" id="OV121135">
    <property type="protein sequence ID" value="CAH0554587.1"/>
    <property type="molecule type" value="Genomic_DNA"/>
</dbReference>
<feature type="chain" id="PRO_5040495955" description="Nucleotide exchange factor SIL1" evidence="10">
    <location>
        <begin position="22"/>
        <end position="424"/>
    </location>
</feature>
<dbReference type="OrthoDB" id="448649at2759"/>
<name>A0A9P0FFU4_BRAAE</name>
<dbReference type="InterPro" id="IPR016024">
    <property type="entry name" value="ARM-type_fold"/>
</dbReference>
<keyword evidence="8" id="KW-0811">Translocation</keyword>
<dbReference type="PANTHER" id="PTHR19316">
    <property type="entry name" value="PROTEIN FOLDING REGULATOR"/>
    <property type="match status" value="1"/>
</dbReference>
<evidence type="ECO:0000256" key="6">
    <source>
        <dbReference type="ARBA" id="ARBA00022824"/>
    </source>
</evidence>
<dbReference type="GO" id="GO:0015031">
    <property type="term" value="P:protein transport"/>
    <property type="evidence" value="ECO:0007669"/>
    <property type="project" value="UniProtKB-KW"/>
</dbReference>
<keyword evidence="4" id="KW-0813">Transport</keyword>
<dbReference type="Proteomes" id="UP001154078">
    <property type="component" value="Chromosome 4"/>
</dbReference>
<dbReference type="AlphaFoldDB" id="A0A9P0FFU4"/>
<dbReference type="GO" id="GO:0000774">
    <property type="term" value="F:adenyl-nucleotide exchange factor activity"/>
    <property type="evidence" value="ECO:0007669"/>
    <property type="project" value="TreeGrafter"/>
</dbReference>
<keyword evidence="5 10" id="KW-0732">Signal</keyword>
<evidence type="ECO:0000256" key="7">
    <source>
        <dbReference type="ARBA" id="ARBA00022927"/>
    </source>
</evidence>
<gene>
    <name evidence="11" type="ORF">MELIAE_LOCUS6135</name>
</gene>
<evidence type="ECO:0000256" key="5">
    <source>
        <dbReference type="ARBA" id="ARBA00022729"/>
    </source>
</evidence>
<evidence type="ECO:0000313" key="12">
    <source>
        <dbReference type="Proteomes" id="UP001154078"/>
    </source>
</evidence>
<sequence>MSARNLICVLVFLTSISIVYLKQNAEEADFVPTHQWKEVKKGQKIPKGLHVRFNFDTGVTEAKLLDESENTYKNQAIIPIDGSSDKDFLLDKDAIKESLKRIKNDPENANKNSEGFRSYEELKISLADLNLAPKQDSEVITDLLADFDVQMKKDKRNLEKVLIIIEDLDYLSHQIDNAIEFVRQDGFNKIVYKNFNETDPEIKQMTLKLFGSLVQNNGKVQVHCLESGCLYKLLRLISIESNDMVKSAGVAALGSLLRRFPLAQKTFIGQGGVAVLSQLLVNNTVKMQIKIATLISDLLIENEEGRENPKESISKQYKEIDFKGMLLENNWCENIDKMLLSTVLLNIDDHDKIEKCLLSMNTVKSYCFLLFDKSLLYELRARYQTLAQIEIENKNELNKYDFFKGIYNIISEILKVNDTVKSEL</sequence>
<reference evidence="11" key="1">
    <citation type="submission" date="2021-12" db="EMBL/GenBank/DDBJ databases">
        <authorList>
            <person name="King R."/>
        </authorList>
    </citation>
    <scope>NUCLEOTIDE SEQUENCE</scope>
</reference>
<protein>
    <recommendedName>
        <fullName evidence="3">Nucleotide exchange factor SIL1</fullName>
    </recommendedName>
</protein>
<keyword evidence="6" id="KW-0256">Endoplasmic reticulum</keyword>
<dbReference type="SUPFAM" id="SSF48371">
    <property type="entry name" value="ARM repeat"/>
    <property type="match status" value="1"/>
</dbReference>
<proteinExistence type="inferred from homology"/>
<dbReference type="GO" id="GO:0005788">
    <property type="term" value="C:endoplasmic reticulum lumen"/>
    <property type="evidence" value="ECO:0007669"/>
    <property type="project" value="UniProtKB-SubCell"/>
</dbReference>
<evidence type="ECO:0000256" key="9">
    <source>
        <dbReference type="ARBA" id="ARBA00023180"/>
    </source>
</evidence>
<evidence type="ECO:0000256" key="2">
    <source>
        <dbReference type="ARBA" id="ARBA00010588"/>
    </source>
</evidence>